<dbReference type="GO" id="GO:0003677">
    <property type="term" value="F:DNA binding"/>
    <property type="evidence" value="ECO:0007669"/>
    <property type="project" value="InterPro"/>
</dbReference>
<reference evidence="3 4" key="1">
    <citation type="journal article" date="2016" name="Sci. Rep.">
        <title>Metabolic traits of an uncultured archaeal lineage -MSBL1- from brine pools of the Red Sea.</title>
        <authorList>
            <person name="Mwirichia R."/>
            <person name="Alam I."/>
            <person name="Rashid M."/>
            <person name="Vinu M."/>
            <person name="Ba-Alawi W."/>
            <person name="Anthony Kamau A."/>
            <person name="Kamanda Ngugi D."/>
            <person name="Goker M."/>
            <person name="Klenk H.P."/>
            <person name="Bajic V."/>
            <person name="Stingl U."/>
        </authorList>
    </citation>
    <scope>NUCLEOTIDE SEQUENCE [LARGE SCALE GENOMIC DNA]</scope>
    <source>
        <strain evidence="3">SCGC-AAA259J03</strain>
    </source>
</reference>
<evidence type="ECO:0000313" key="4">
    <source>
        <dbReference type="Proteomes" id="UP000070257"/>
    </source>
</evidence>
<dbReference type="InterPro" id="IPR002559">
    <property type="entry name" value="Transposase_11"/>
</dbReference>
<dbReference type="GO" id="GO:0006313">
    <property type="term" value="P:DNA transposition"/>
    <property type="evidence" value="ECO:0007669"/>
    <property type="project" value="InterPro"/>
</dbReference>
<evidence type="ECO:0000259" key="2">
    <source>
        <dbReference type="Pfam" id="PF01609"/>
    </source>
</evidence>
<dbReference type="GO" id="GO:0004803">
    <property type="term" value="F:transposase activity"/>
    <property type="evidence" value="ECO:0007669"/>
    <property type="project" value="InterPro"/>
</dbReference>
<comment type="caution">
    <text evidence="3">The sequence shown here is derived from an EMBL/GenBank/DDBJ whole genome shotgun (WGS) entry which is preliminary data.</text>
</comment>
<dbReference type="EMBL" id="LHXT01000138">
    <property type="protein sequence ID" value="KXA96020.1"/>
    <property type="molecule type" value="Genomic_DNA"/>
</dbReference>
<organism evidence="3 4">
    <name type="scientific">candidate division MSBL1 archaeon SCGC-AAA259J03</name>
    <dbReference type="NCBI Taxonomy" id="1698269"/>
    <lineage>
        <taxon>Archaea</taxon>
        <taxon>Methanobacteriati</taxon>
        <taxon>Methanobacteriota</taxon>
        <taxon>candidate division MSBL1</taxon>
    </lineage>
</organism>
<feature type="region of interest" description="Disordered" evidence="1">
    <location>
        <begin position="147"/>
        <end position="184"/>
    </location>
</feature>
<name>A0A656YUA6_9EURY</name>
<keyword evidence="4" id="KW-1185">Reference proteome</keyword>
<proteinExistence type="predicted"/>
<protein>
    <recommendedName>
        <fullName evidence="2">Transposase IS4-like domain-containing protein</fullName>
    </recommendedName>
</protein>
<evidence type="ECO:0000313" key="3">
    <source>
        <dbReference type="EMBL" id="KXA96020.1"/>
    </source>
</evidence>
<dbReference type="Pfam" id="PF01609">
    <property type="entry name" value="DDE_Tnp_1"/>
    <property type="match status" value="1"/>
</dbReference>
<dbReference type="AlphaFoldDB" id="A0A656YUA6"/>
<gene>
    <name evidence="3" type="ORF">AKJ39_05175</name>
</gene>
<evidence type="ECO:0000256" key="1">
    <source>
        <dbReference type="SAM" id="MobiDB-lite"/>
    </source>
</evidence>
<feature type="domain" description="Transposase IS4-like" evidence="2">
    <location>
        <begin position="158"/>
        <end position="332"/>
    </location>
</feature>
<accession>A0A656YUA6</accession>
<sequence length="352" mass="40745">MTKRKKQKRLEKFIDKLKNDEIDYEPVDEEDSGVDWSSYDKAQVNELKDMLLFVRNSVDEAVERLGFDHDSKTGRGRPSYPPEDLAKGVLLQQYFEVSNRVAAGFVDLFKEKLGIEEAYSYKTLERAYDNPHVAMILREVFEMSQEPVEDEEDTFSPDGTGIPNSIKNNWEKEKDSEDGDPSKGFTKMVAMIGATYQLISSVKFPDNPQSHESPYFEPLLEETADRYVQITLVSADSGFLSRDNCDLVEKHGGEPRIYPKEGITLKRKGSWAWADMLLNFIENPQEWLREYHTRSKVESGFSTFKRHFLSPLRKCIQRRRKTEAFARACDYNLKRASYIRRQEGLTAPWMAA</sequence>
<dbReference type="Proteomes" id="UP000070257">
    <property type="component" value="Unassembled WGS sequence"/>
</dbReference>